<evidence type="ECO:0000313" key="3">
    <source>
        <dbReference type="Proteomes" id="UP000013911"/>
    </source>
</evidence>
<keyword evidence="1" id="KW-0472">Membrane</keyword>
<evidence type="ECO:0000313" key="2">
    <source>
        <dbReference type="EMBL" id="EON70581.1"/>
    </source>
</evidence>
<feature type="transmembrane region" description="Helical" evidence="1">
    <location>
        <begin position="44"/>
        <end position="62"/>
    </location>
</feature>
<dbReference type="RefSeq" id="WP_010861119.1">
    <property type="nucleotide sequence ID" value="NZ_KB933407.1"/>
</dbReference>
<keyword evidence="1" id="KW-1133">Transmembrane helix</keyword>
<feature type="transmembrane region" description="Helical" evidence="1">
    <location>
        <begin position="12"/>
        <end position="32"/>
    </location>
</feature>
<protein>
    <submittedName>
        <fullName evidence="2">Uncharacterized protein</fullName>
    </submittedName>
</protein>
<dbReference type="AlphaFoldDB" id="R7Z9G2"/>
<dbReference type="PATRIC" id="fig|1285586.5.peg.4396"/>
<gene>
    <name evidence="2" type="ORF">H131_21102</name>
</gene>
<sequence length="69" mass="7650">MNVIEKTIKGCLIVGFVMLAGRLVTAICTYYGLDFPTFFTDYHVVSLVILAIGIIGSEIINVRKRKGRT</sequence>
<evidence type="ECO:0000256" key="1">
    <source>
        <dbReference type="SAM" id="Phobius"/>
    </source>
</evidence>
<dbReference type="Proteomes" id="UP000013911">
    <property type="component" value="Unassembled WGS sequence"/>
</dbReference>
<organism evidence="2 3">
    <name type="scientific">Lysinibacillus sphaericus OT4b.31</name>
    <dbReference type="NCBI Taxonomy" id="1285586"/>
    <lineage>
        <taxon>Bacteria</taxon>
        <taxon>Bacillati</taxon>
        <taxon>Bacillota</taxon>
        <taxon>Bacilli</taxon>
        <taxon>Bacillales</taxon>
        <taxon>Bacillaceae</taxon>
        <taxon>Lysinibacillus</taxon>
    </lineage>
</organism>
<keyword evidence="1" id="KW-0812">Transmembrane</keyword>
<dbReference type="OrthoDB" id="2739991at2"/>
<proteinExistence type="predicted"/>
<comment type="caution">
    <text evidence="2">The sequence shown here is derived from an EMBL/GenBank/DDBJ whole genome shotgun (WGS) entry which is preliminary data.</text>
</comment>
<dbReference type="HOGENOM" id="CLU_2770957_0_0_9"/>
<accession>R7Z9G2</accession>
<name>R7Z9G2_LYSSH</name>
<reference evidence="2 3" key="1">
    <citation type="submission" date="2013-04" db="EMBL/GenBank/DDBJ databases">
        <title>Draft genome of the heavy metal tolerant bacterium Lysinibacillus sphaericus strain OT4b.31.</title>
        <authorList>
            <person name="Pena-Montenegro T.D."/>
            <person name="Dussan J."/>
        </authorList>
    </citation>
    <scope>NUCLEOTIDE SEQUENCE [LARGE SCALE GENOMIC DNA]</scope>
    <source>
        <strain evidence="2 3">OT4b.31</strain>
    </source>
</reference>
<dbReference type="EMBL" id="AQPX01000032">
    <property type="protein sequence ID" value="EON70581.1"/>
    <property type="molecule type" value="Genomic_DNA"/>
</dbReference>